<keyword evidence="6" id="KW-0378">Hydrolase</keyword>
<keyword evidence="6" id="KW-0255">Endonuclease</keyword>
<dbReference type="GO" id="GO:0000214">
    <property type="term" value="C:tRNA-intron endonuclease complex"/>
    <property type="evidence" value="ECO:0007669"/>
    <property type="project" value="TreeGrafter"/>
</dbReference>
<accession>A0A1D1ZAK9</accession>
<dbReference type="GO" id="GO:0000213">
    <property type="term" value="F:tRNA-intron lyase activity"/>
    <property type="evidence" value="ECO:0007669"/>
    <property type="project" value="UniProtKB-EC"/>
</dbReference>
<dbReference type="Gene3D" id="3.40.1350.10">
    <property type="match status" value="1"/>
</dbReference>
<dbReference type="PANTHER" id="PTHR21227">
    <property type="entry name" value="TRNA-SPLICING ENDONUCLEASE SUBUNIT SEN2"/>
    <property type="match status" value="1"/>
</dbReference>
<dbReference type="GO" id="GO:0000379">
    <property type="term" value="P:tRNA-type intron splice site recognition and cleavage"/>
    <property type="evidence" value="ECO:0007669"/>
    <property type="project" value="TreeGrafter"/>
</dbReference>
<evidence type="ECO:0000259" key="4">
    <source>
        <dbReference type="Pfam" id="PF01974"/>
    </source>
</evidence>
<organism evidence="6">
    <name type="scientific">Anthurium amnicola</name>
    <dbReference type="NCBI Taxonomy" id="1678845"/>
    <lineage>
        <taxon>Eukaryota</taxon>
        <taxon>Viridiplantae</taxon>
        <taxon>Streptophyta</taxon>
        <taxon>Embryophyta</taxon>
        <taxon>Tracheophyta</taxon>
        <taxon>Spermatophyta</taxon>
        <taxon>Magnoliopsida</taxon>
        <taxon>Liliopsida</taxon>
        <taxon>Araceae</taxon>
        <taxon>Pothoideae</taxon>
        <taxon>Potheae</taxon>
        <taxon>Anthurium</taxon>
    </lineage>
</organism>
<evidence type="ECO:0000259" key="5">
    <source>
        <dbReference type="Pfam" id="PF02778"/>
    </source>
</evidence>
<dbReference type="EC" id="4.6.1.16" evidence="2"/>
<dbReference type="SUPFAM" id="SSF53032">
    <property type="entry name" value="tRNA-intron endonuclease catalytic domain-like"/>
    <property type="match status" value="1"/>
</dbReference>
<evidence type="ECO:0000256" key="1">
    <source>
        <dbReference type="ARBA" id="ARBA00008078"/>
    </source>
</evidence>
<keyword evidence="6" id="KW-0540">Nuclease</keyword>
<dbReference type="EMBL" id="GDJX01004016">
    <property type="protein sequence ID" value="JAT63920.1"/>
    <property type="molecule type" value="Transcribed_RNA"/>
</dbReference>
<dbReference type="FunFam" id="3.40.1350.10:FF:000005">
    <property type="entry name" value="tRNA-splicing endonuclease subunit Sen2-1"/>
    <property type="match status" value="1"/>
</dbReference>
<dbReference type="GO" id="GO:0003676">
    <property type="term" value="F:nucleic acid binding"/>
    <property type="evidence" value="ECO:0007669"/>
    <property type="project" value="InterPro"/>
</dbReference>
<dbReference type="InterPro" id="IPR036167">
    <property type="entry name" value="tRNA_intron_Endo_cat-like_sf"/>
</dbReference>
<sequence length="250" mass="28448">MGQKSALCIDYMESIRPRWKAKGFADIAKDNPMSEIVKQLQASLTQLEATAQLSGLNALLQAGEESADLLNRACFGVQIQTSEKDTLWFQLGLEEAFYLSHALKCLRILGEDGSPMNGEDLWEQMKFKRETFPDMYKAYSHLRSKNWVVRSGTQYGVDFVAYRHHPALVHSEYAVLVFNEGDGDGSNPRLRVWSDLQCTLRVCGSVAKTLLVLNIKRTDNQNFPLWLERSIIEELVTKRWVPEQSRETGT</sequence>
<dbReference type="InterPro" id="IPR006676">
    <property type="entry name" value="tRNA_splic"/>
</dbReference>
<dbReference type="InterPro" id="IPR006678">
    <property type="entry name" value="tRNA_intron_Endonuc_N"/>
</dbReference>
<dbReference type="PANTHER" id="PTHR21227:SF0">
    <property type="entry name" value="TRNA-SPLICING ENDONUCLEASE SUBUNIT SEN2"/>
    <property type="match status" value="1"/>
</dbReference>
<name>A0A1D1ZAK9_9ARAE</name>
<feature type="domain" description="tRNA intron endonuclease N-terminal" evidence="5">
    <location>
        <begin position="50"/>
        <end position="122"/>
    </location>
</feature>
<dbReference type="Pfam" id="PF01974">
    <property type="entry name" value="tRNA_int_endo"/>
    <property type="match status" value="1"/>
</dbReference>
<evidence type="ECO:0000256" key="3">
    <source>
        <dbReference type="ARBA" id="ARBA00034031"/>
    </source>
</evidence>
<dbReference type="InterPro" id="IPR011856">
    <property type="entry name" value="tRNA_endonuc-like_dom_sf"/>
</dbReference>
<proteinExistence type="inferred from homology"/>
<reference evidence="6" key="1">
    <citation type="submission" date="2015-07" db="EMBL/GenBank/DDBJ databases">
        <title>Transcriptome Assembly of Anthurium amnicola.</title>
        <authorList>
            <person name="Suzuki J."/>
        </authorList>
    </citation>
    <scope>NUCLEOTIDE SEQUENCE</scope>
</reference>
<gene>
    <name evidence="6" type="primary">SEN1_2</name>
    <name evidence="6" type="ORF">g.85261</name>
</gene>
<comment type="similarity">
    <text evidence="1">Belongs to the tRNA-intron endonuclease family.</text>
</comment>
<comment type="catalytic activity">
    <reaction evidence="3">
        <text>pretRNA = a 3'-half-tRNA molecule with a 5'-OH end + a 5'-half-tRNA molecule with a 2',3'-cyclic phosphate end + an intron with a 2',3'-cyclic phosphate and a 5'-hydroxyl terminus.</text>
        <dbReference type="EC" id="4.6.1.16"/>
    </reaction>
</comment>
<evidence type="ECO:0000256" key="2">
    <source>
        <dbReference type="ARBA" id="ARBA00012573"/>
    </source>
</evidence>
<dbReference type="AlphaFoldDB" id="A0A1D1ZAK9"/>
<dbReference type="Pfam" id="PF02778">
    <property type="entry name" value="tRNA_int_endo_N"/>
    <property type="match status" value="1"/>
</dbReference>
<dbReference type="InterPro" id="IPR006677">
    <property type="entry name" value="tRNA_intron_Endonuc_cat-like"/>
</dbReference>
<dbReference type="CDD" id="cd22363">
    <property type="entry name" value="tRNA-intron_lyase_C"/>
    <property type="match status" value="1"/>
</dbReference>
<protein>
    <recommendedName>
        <fullName evidence="2">tRNA-intron lyase</fullName>
        <ecNumber evidence="2">4.6.1.16</ecNumber>
    </recommendedName>
</protein>
<evidence type="ECO:0000313" key="6">
    <source>
        <dbReference type="EMBL" id="JAT63920.1"/>
    </source>
</evidence>
<dbReference type="GO" id="GO:0005737">
    <property type="term" value="C:cytoplasm"/>
    <property type="evidence" value="ECO:0007669"/>
    <property type="project" value="TreeGrafter"/>
</dbReference>
<feature type="domain" description="tRNA intron endonuclease catalytic" evidence="4">
    <location>
        <begin position="132"/>
        <end position="220"/>
    </location>
</feature>